<dbReference type="PANTHER" id="PTHR21230:SF26">
    <property type="entry name" value="VESICLE TRANSPORT THROUGH INTERACTION WITH T-SNARES HOMOLOG 1A"/>
    <property type="match status" value="1"/>
</dbReference>
<keyword evidence="4" id="KW-0653">Protein transport</keyword>
<keyword evidence="7 10" id="KW-0472">Membrane</keyword>
<feature type="region of interest" description="Disordered" evidence="9">
    <location>
        <begin position="92"/>
        <end position="117"/>
    </location>
</feature>
<dbReference type="GO" id="GO:0006886">
    <property type="term" value="P:intracellular protein transport"/>
    <property type="evidence" value="ECO:0007669"/>
    <property type="project" value="InterPro"/>
</dbReference>
<dbReference type="InterPro" id="IPR010989">
    <property type="entry name" value="SNARE"/>
</dbReference>
<dbReference type="FunFam" id="1.20.5.110:FF:000002">
    <property type="entry name" value="Vesicle transport through interaction with t-SNAREsB"/>
    <property type="match status" value="1"/>
</dbReference>
<dbReference type="GO" id="GO:0031902">
    <property type="term" value="C:late endosome membrane"/>
    <property type="evidence" value="ECO:0007669"/>
    <property type="project" value="TreeGrafter"/>
</dbReference>
<keyword evidence="5 10" id="KW-1133">Transmembrane helix</keyword>
<dbReference type="GO" id="GO:0005789">
    <property type="term" value="C:endoplasmic reticulum membrane"/>
    <property type="evidence" value="ECO:0007669"/>
    <property type="project" value="TreeGrafter"/>
</dbReference>
<comment type="subcellular location">
    <subcellularLocation>
        <location evidence="8">Prevacuolar compartment membrane</location>
        <topology evidence="8">Single-pass type IV membrane protein</topology>
    </subcellularLocation>
</comment>
<dbReference type="InterPro" id="IPR007705">
    <property type="entry name" value="Vesicle_trsprt_v-SNARE_N"/>
</dbReference>
<evidence type="ECO:0000256" key="9">
    <source>
        <dbReference type="SAM" id="MobiDB-lite"/>
    </source>
</evidence>
<dbReference type="PANTHER" id="PTHR21230">
    <property type="entry name" value="VESICLE TRANSPORT V-SNARE PROTEIN VTI1-RELATED"/>
    <property type="match status" value="1"/>
</dbReference>
<dbReference type="Proteomes" id="UP000723463">
    <property type="component" value="Unassembled WGS sequence"/>
</dbReference>
<dbReference type="CDD" id="cd15862">
    <property type="entry name" value="SNARE_Vti1"/>
    <property type="match status" value="1"/>
</dbReference>
<dbReference type="InterPro" id="IPR038407">
    <property type="entry name" value="v-SNARE_N_sf"/>
</dbReference>
<evidence type="ECO:0000259" key="11">
    <source>
        <dbReference type="SMART" id="SM00397"/>
    </source>
</evidence>
<dbReference type="Pfam" id="PF12352">
    <property type="entry name" value="V-SNARE_C"/>
    <property type="match status" value="1"/>
</dbReference>
<dbReference type="FunFam" id="1.20.58.400:FF:000001">
    <property type="entry name" value="Vesicle transport through interaction with t-SNAREs homolog 1A"/>
    <property type="match status" value="1"/>
</dbReference>
<dbReference type="GO" id="GO:0016236">
    <property type="term" value="P:macroautophagy"/>
    <property type="evidence" value="ECO:0007669"/>
    <property type="project" value="TreeGrafter"/>
</dbReference>
<dbReference type="EMBL" id="JAAAXW010000007">
    <property type="protein sequence ID" value="KAF9550952.1"/>
    <property type="molecule type" value="Genomic_DNA"/>
</dbReference>
<dbReference type="SUPFAM" id="SSF47661">
    <property type="entry name" value="t-snare proteins"/>
    <property type="match status" value="1"/>
</dbReference>
<dbReference type="AlphaFoldDB" id="A0A9P6FHY2"/>
<dbReference type="Gene3D" id="1.20.58.400">
    <property type="entry name" value="t-snare proteins"/>
    <property type="match status" value="1"/>
</dbReference>
<dbReference type="SMART" id="SM00397">
    <property type="entry name" value="t_SNARE"/>
    <property type="match status" value="1"/>
</dbReference>
<dbReference type="GO" id="GO:0005484">
    <property type="term" value="F:SNAP receptor activity"/>
    <property type="evidence" value="ECO:0007669"/>
    <property type="project" value="TreeGrafter"/>
</dbReference>
<keyword evidence="2" id="KW-0813">Transport</keyword>
<dbReference type="GO" id="GO:0005794">
    <property type="term" value="C:Golgi apparatus"/>
    <property type="evidence" value="ECO:0007669"/>
    <property type="project" value="TreeGrafter"/>
</dbReference>
<evidence type="ECO:0000313" key="12">
    <source>
        <dbReference type="EMBL" id="KAF9550952.1"/>
    </source>
</evidence>
<feature type="transmembrane region" description="Helical" evidence="10">
    <location>
        <begin position="204"/>
        <end position="222"/>
    </location>
</feature>
<dbReference type="GO" id="GO:0006896">
    <property type="term" value="P:Golgi to vacuole transport"/>
    <property type="evidence" value="ECO:0007669"/>
    <property type="project" value="TreeGrafter"/>
</dbReference>
<keyword evidence="3 10" id="KW-0812">Transmembrane</keyword>
<evidence type="ECO:0000256" key="7">
    <source>
        <dbReference type="ARBA" id="ARBA00023136"/>
    </source>
</evidence>
<dbReference type="SUPFAM" id="SSF58038">
    <property type="entry name" value="SNARE fusion complex"/>
    <property type="match status" value="1"/>
</dbReference>
<accession>A0A9P6FHY2</accession>
<dbReference type="Gene3D" id="1.20.5.110">
    <property type="match status" value="1"/>
</dbReference>
<evidence type="ECO:0000256" key="5">
    <source>
        <dbReference type="ARBA" id="ARBA00022989"/>
    </source>
</evidence>
<comment type="caution">
    <text evidence="12">The sequence shown here is derived from an EMBL/GenBank/DDBJ whole genome shotgun (WGS) entry which is preliminary data.</text>
</comment>
<feature type="domain" description="T-SNARE coiled-coil homology" evidence="11">
    <location>
        <begin position="128"/>
        <end position="195"/>
    </location>
</feature>
<reference evidence="12" key="1">
    <citation type="journal article" date="2020" name="Fungal Divers.">
        <title>Resolving the Mortierellaceae phylogeny through synthesis of multi-gene phylogenetics and phylogenomics.</title>
        <authorList>
            <person name="Vandepol N."/>
            <person name="Liber J."/>
            <person name="Desiro A."/>
            <person name="Na H."/>
            <person name="Kennedy M."/>
            <person name="Barry K."/>
            <person name="Grigoriev I.V."/>
            <person name="Miller A.N."/>
            <person name="O'Donnell K."/>
            <person name="Stajich J.E."/>
            <person name="Bonito G."/>
        </authorList>
    </citation>
    <scope>NUCLEOTIDE SEQUENCE</scope>
    <source>
        <strain evidence="12">NRRL 2591</strain>
    </source>
</reference>
<dbReference type="GO" id="GO:0048280">
    <property type="term" value="P:vesicle fusion with Golgi apparatus"/>
    <property type="evidence" value="ECO:0007669"/>
    <property type="project" value="TreeGrafter"/>
</dbReference>
<evidence type="ECO:0000256" key="8">
    <source>
        <dbReference type="ARBA" id="ARBA00060376"/>
    </source>
</evidence>
<evidence type="ECO:0000256" key="2">
    <source>
        <dbReference type="ARBA" id="ARBA00022448"/>
    </source>
</evidence>
<protein>
    <recommendedName>
        <fullName evidence="11">t-SNARE coiled-coil homology domain-containing protein</fullName>
    </recommendedName>
</protein>
<keyword evidence="13" id="KW-1185">Reference proteome</keyword>
<comment type="similarity">
    <text evidence="1">Belongs to the VTI1 family.</text>
</comment>
<sequence>MDAGGSELFESYEQDYEAIKVSITERLNASGSQAGEIKKQTLRAADREIDEANEILQQMEMELLNLPQGSKTRLQARMRAYKTDLERIKQTLKRAQTTSRSTSDRDELLGGASGGMDLDAASMDQRTRLLNGTDRLAESSRRLQDSHKIALETESLGANILSDLRGQREQIIHTRNTLLEADSSIDKASRTLKGMARRMATNKLITASIIVVLVLLILFVLYSKIFGRN</sequence>
<gene>
    <name evidence="12" type="ORF">EC957_010719</name>
</gene>
<keyword evidence="6" id="KW-0175">Coiled coil</keyword>
<evidence type="ECO:0000256" key="1">
    <source>
        <dbReference type="ARBA" id="ARBA00006108"/>
    </source>
</evidence>
<evidence type="ECO:0000256" key="6">
    <source>
        <dbReference type="ARBA" id="ARBA00023054"/>
    </source>
</evidence>
<evidence type="ECO:0000256" key="10">
    <source>
        <dbReference type="SAM" id="Phobius"/>
    </source>
</evidence>
<dbReference type="GO" id="GO:0005829">
    <property type="term" value="C:cytosol"/>
    <property type="evidence" value="ECO:0007669"/>
    <property type="project" value="GOC"/>
</dbReference>
<dbReference type="Pfam" id="PF05008">
    <property type="entry name" value="V-SNARE"/>
    <property type="match status" value="1"/>
</dbReference>
<evidence type="ECO:0000313" key="13">
    <source>
        <dbReference type="Proteomes" id="UP000723463"/>
    </source>
</evidence>
<dbReference type="GO" id="GO:0031201">
    <property type="term" value="C:SNARE complex"/>
    <property type="evidence" value="ECO:0007669"/>
    <property type="project" value="TreeGrafter"/>
</dbReference>
<proteinExistence type="inferred from homology"/>
<dbReference type="GO" id="GO:0012507">
    <property type="term" value="C:ER to Golgi transport vesicle membrane"/>
    <property type="evidence" value="ECO:0007669"/>
    <property type="project" value="TreeGrafter"/>
</dbReference>
<dbReference type="GO" id="GO:0042147">
    <property type="term" value="P:retrograde transport, endosome to Golgi"/>
    <property type="evidence" value="ECO:0007669"/>
    <property type="project" value="TreeGrafter"/>
</dbReference>
<dbReference type="InterPro" id="IPR000727">
    <property type="entry name" value="T_SNARE_dom"/>
</dbReference>
<evidence type="ECO:0000256" key="4">
    <source>
        <dbReference type="ARBA" id="ARBA00022927"/>
    </source>
</evidence>
<dbReference type="GO" id="GO:0006891">
    <property type="term" value="P:intra-Golgi vesicle-mediated transport"/>
    <property type="evidence" value="ECO:0007669"/>
    <property type="project" value="TreeGrafter"/>
</dbReference>
<evidence type="ECO:0000256" key="3">
    <source>
        <dbReference type="ARBA" id="ARBA00022692"/>
    </source>
</evidence>
<dbReference type="GO" id="GO:0000149">
    <property type="term" value="F:SNARE binding"/>
    <property type="evidence" value="ECO:0007669"/>
    <property type="project" value="TreeGrafter"/>
</dbReference>
<name>A0A9P6FHY2_9FUNG</name>
<organism evidence="12 13">
    <name type="scientific">Mortierella hygrophila</name>
    <dbReference type="NCBI Taxonomy" id="979708"/>
    <lineage>
        <taxon>Eukaryota</taxon>
        <taxon>Fungi</taxon>
        <taxon>Fungi incertae sedis</taxon>
        <taxon>Mucoromycota</taxon>
        <taxon>Mortierellomycotina</taxon>
        <taxon>Mortierellomycetes</taxon>
        <taxon>Mortierellales</taxon>
        <taxon>Mortierellaceae</taxon>
        <taxon>Mortierella</taxon>
    </lineage>
</organism>